<reference evidence="6" key="1">
    <citation type="submission" date="2022-02" db="EMBL/GenBank/DDBJ databases">
        <authorList>
            <person name="Henning P.M."/>
            <person name="McCubbin A.G."/>
            <person name="Shore J.S."/>
        </authorList>
    </citation>
    <scope>NUCLEOTIDE SEQUENCE</scope>
    <source>
        <strain evidence="6">F60SS</strain>
        <tissue evidence="6">Leaves</tissue>
    </source>
</reference>
<dbReference type="Proteomes" id="UP001141552">
    <property type="component" value="Unassembled WGS sequence"/>
</dbReference>
<reference evidence="6" key="2">
    <citation type="journal article" date="2023" name="Plants (Basel)">
        <title>Annotation of the Turnera subulata (Passifloraceae) Draft Genome Reveals the S-Locus Evolved after the Divergence of Turneroideae from Passifloroideae in a Stepwise Manner.</title>
        <authorList>
            <person name="Henning P.M."/>
            <person name="Roalson E.H."/>
            <person name="Mir W."/>
            <person name="McCubbin A.G."/>
            <person name="Shore J.S."/>
        </authorList>
    </citation>
    <scope>NUCLEOTIDE SEQUENCE</scope>
    <source>
        <strain evidence="6">F60SS</strain>
    </source>
</reference>
<proteinExistence type="inferred from homology"/>
<dbReference type="InterPro" id="IPR032861">
    <property type="entry name" value="TAXi_N"/>
</dbReference>
<comment type="caution">
    <text evidence="6">The sequence shown here is derived from an EMBL/GenBank/DDBJ whole genome shotgun (WGS) entry which is preliminary data.</text>
</comment>
<dbReference type="Gene3D" id="2.40.70.10">
    <property type="entry name" value="Acid Proteases"/>
    <property type="match status" value="1"/>
</dbReference>
<protein>
    <recommendedName>
        <fullName evidence="5">Peptidase A1 domain-containing protein</fullName>
    </recommendedName>
</protein>
<feature type="signal peptide" evidence="4">
    <location>
        <begin position="1"/>
        <end position="28"/>
    </location>
</feature>
<dbReference type="SUPFAM" id="SSF50630">
    <property type="entry name" value="Acid proteases"/>
    <property type="match status" value="1"/>
</dbReference>
<evidence type="ECO:0000313" key="7">
    <source>
        <dbReference type="Proteomes" id="UP001141552"/>
    </source>
</evidence>
<keyword evidence="3" id="KW-0378">Hydrolase</keyword>
<dbReference type="InterPro" id="IPR051708">
    <property type="entry name" value="Plant_Aspart_Prot_A1"/>
</dbReference>
<feature type="domain" description="Peptidase A1" evidence="5">
    <location>
        <begin position="108"/>
        <end position="259"/>
    </location>
</feature>
<dbReference type="OrthoDB" id="1722940at2759"/>
<keyword evidence="4" id="KW-0732">Signal</keyword>
<name>A0A9Q0G1M4_9ROSI</name>
<keyword evidence="7" id="KW-1185">Reference proteome</keyword>
<comment type="similarity">
    <text evidence="1">Belongs to the peptidase A1 family.</text>
</comment>
<dbReference type="EMBL" id="JAKUCV010002641">
    <property type="protein sequence ID" value="KAJ4841938.1"/>
    <property type="molecule type" value="Genomic_DNA"/>
</dbReference>
<dbReference type="PROSITE" id="PS51767">
    <property type="entry name" value="PEPTIDASE_A1"/>
    <property type="match status" value="1"/>
</dbReference>
<dbReference type="InterPro" id="IPR021109">
    <property type="entry name" value="Peptidase_aspartic_dom_sf"/>
</dbReference>
<dbReference type="AlphaFoldDB" id="A0A9Q0G1M4"/>
<evidence type="ECO:0000313" key="6">
    <source>
        <dbReference type="EMBL" id="KAJ4841938.1"/>
    </source>
</evidence>
<dbReference type="PANTHER" id="PTHR47967:SF66">
    <property type="entry name" value="ASPARTIC PROTEINASE CDR1-RELATED"/>
    <property type="match status" value="1"/>
</dbReference>
<keyword evidence="2" id="KW-0645">Protease</keyword>
<dbReference type="GO" id="GO:0005576">
    <property type="term" value="C:extracellular region"/>
    <property type="evidence" value="ECO:0007669"/>
    <property type="project" value="TreeGrafter"/>
</dbReference>
<dbReference type="InterPro" id="IPR033121">
    <property type="entry name" value="PEPTIDASE_A1"/>
</dbReference>
<evidence type="ECO:0000256" key="2">
    <source>
        <dbReference type="ARBA" id="ARBA00022670"/>
    </source>
</evidence>
<feature type="chain" id="PRO_5040330905" description="Peptidase A1 domain-containing protein" evidence="4">
    <location>
        <begin position="29"/>
        <end position="259"/>
    </location>
</feature>
<evidence type="ECO:0000256" key="3">
    <source>
        <dbReference type="ARBA" id="ARBA00022801"/>
    </source>
</evidence>
<organism evidence="6 7">
    <name type="scientific">Turnera subulata</name>
    <dbReference type="NCBI Taxonomy" id="218843"/>
    <lineage>
        <taxon>Eukaryota</taxon>
        <taxon>Viridiplantae</taxon>
        <taxon>Streptophyta</taxon>
        <taxon>Embryophyta</taxon>
        <taxon>Tracheophyta</taxon>
        <taxon>Spermatophyta</taxon>
        <taxon>Magnoliopsida</taxon>
        <taxon>eudicotyledons</taxon>
        <taxon>Gunneridae</taxon>
        <taxon>Pentapetalae</taxon>
        <taxon>rosids</taxon>
        <taxon>fabids</taxon>
        <taxon>Malpighiales</taxon>
        <taxon>Passifloraceae</taxon>
        <taxon>Turnera</taxon>
    </lineage>
</organism>
<dbReference type="GO" id="GO:0008233">
    <property type="term" value="F:peptidase activity"/>
    <property type="evidence" value="ECO:0007669"/>
    <property type="project" value="UniProtKB-KW"/>
</dbReference>
<evidence type="ECO:0000256" key="1">
    <source>
        <dbReference type="ARBA" id="ARBA00007447"/>
    </source>
</evidence>
<evidence type="ECO:0000256" key="4">
    <source>
        <dbReference type="SAM" id="SignalP"/>
    </source>
</evidence>
<accession>A0A9Q0G1M4</accession>
<dbReference type="GO" id="GO:0006508">
    <property type="term" value="P:proteolysis"/>
    <property type="evidence" value="ECO:0007669"/>
    <property type="project" value="UniProtKB-KW"/>
</dbReference>
<dbReference type="Pfam" id="PF14543">
    <property type="entry name" value="TAXi_N"/>
    <property type="match status" value="1"/>
</dbReference>
<evidence type="ECO:0000259" key="5">
    <source>
        <dbReference type="PROSITE" id="PS51767"/>
    </source>
</evidence>
<sequence length="259" mass="28400">MAASHSIFPVALILLCLSSSSFIPSLSALKRGFTIDLTHRDSPKSPFYNPHTDHRHYFTEAMLQSFARARLFSSSPSPSSSYASSTSSSSPEFSDSALSTVTNTDGEYLMTISIGTPPVALTATADTGSDLTWTRCFPCDDCLLQASDFLFNPEFSRSYQDLNCNTPTCRALPHSSCSVDDKCRYSYHYSDDSSSLGNLGLETITLDSSKGRLVIFENFLFGCGHDNELLKVQDLLVLDEDPILSCPSWVPFDADFPTV</sequence>
<dbReference type="PANTHER" id="PTHR47967">
    <property type="entry name" value="OS07G0603500 PROTEIN-RELATED"/>
    <property type="match status" value="1"/>
</dbReference>
<gene>
    <name evidence="6" type="ORF">Tsubulata_014007</name>
</gene>